<organism evidence="2 3">
    <name type="scientific">Candidatus Eisenbergiella merdigallinarum</name>
    <dbReference type="NCBI Taxonomy" id="2838552"/>
    <lineage>
        <taxon>Bacteria</taxon>
        <taxon>Bacillati</taxon>
        <taxon>Bacillota</taxon>
        <taxon>Clostridia</taxon>
        <taxon>Lachnospirales</taxon>
        <taxon>Lachnospiraceae</taxon>
        <taxon>Eisenbergiella</taxon>
    </lineage>
</organism>
<feature type="transmembrane region" description="Helical" evidence="1">
    <location>
        <begin position="104"/>
        <end position="121"/>
    </location>
</feature>
<reference evidence="2" key="1">
    <citation type="journal article" date="2021" name="PeerJ">
        <title>Extensive microbial diversity within the chicken gut microbiome revealed by metagenomics and culture.</title>
        <authorList>
            <person name="Gilroy R."/>
            <person name="Ravi A."/>
            <person name="Getino M."/>
            <person name="Pursley I."/>
            <person name="Horton D.L."/>
            <person name="Alikhan N.F."/>
            <person name="Baker D."/>
            <person name="Gharbi K."/>
            <person name="Hall N."/>
            <person name="Watson M."/>
            <person name="Adriaenssens E.M."/>
            <person name="Foster-Nyarko E."/>
            <person name="Jarju S."/>
            <person name="Secka A."/>
            <person name="Antonio M."/>
            <person name="Oren A."/>
            <person name="Chaudhuri R.R."/>
            <person name="La Ragione R."/>
            <person name="Hildebrand F."/>
            <person name="Pallen M.J."/>
        </authorList>
    </citation>
    <scope>NUCLEOTIDE SEQUENCE</scope>
    <source>
        <strain evidence="2">USAMLcec3-2134</strain>
    </source>
</reference>
<protein>
    <submittedName>
        <fullName evidence="2">Uncharacterized protein</fullName>
    </submittedName>
</protein>
<proteinExistence type="predicted"/>
<keyword evidence="1" id="KW-0812">Transmembrane</keyword>
<feature type="transmembrane region" description="Helical" evidence="1">
    <location>
        <begin position="355"/>
        <end position="375"/>
    </location>
</feature>
<dbReference type="Pfam" id="PF19484">
    <property type="entry name" value="DUF6020"/>
    <property type="match status" value="1"/>
</dbReference>
<dbReference type="InterPro" id="IPR046062">
    <property type="entry name" value="DUF6020"/>
</dbReference>
<gene>
    <name evidence="2" type="ORF">H9763_06395</name>
</gene>
<evidence type="ECO:0000256" key="1">
    <source>
        <dbReference type="SAM" id="Phobius"/>
    </source>
</evidence>
<sequence length="389" mass="43536">MLLQMAVSALLLSWALKSVGGALEKSGYGRAVRIGSWLFFAFFPVIPLFVLCTTKDTPYTLAMLAATVLLFRMGREKEAFWRSKGAQAGLAASLLLMALLRNNGFYIFLVMVPVLLVWAGAGRVRRMGVLLLLVLLCRFGIDGGLKAVLHPVDTDVQETLTVPIQQLARVWESSPETFSADDREAMLEILSPNALKYYTPKLSDPVKNSFHNEVFRENPGRYFSLWARIGLKAPLAYANAWLMTSYGFWYPDTVVDVYNGIRDYVDSSWFSFETEEPGVRESLLPWLEEAYRKISLEIWIQRLPVVSMLFSPGFLCWIYVLGGLYLISCGRGRSALSLLPLGLNWLTVLLGPTYLVRYVLILWFALPVLAAAVAGRGRADGVRERSPGL</sequence>
<dbReference type="Proteomes" id="UP000886883">
    <property type="component" value="Unassembled WGS sequence"/>
</dbReference>
<keyword evidence="1" id="KW-0472">Membrane</keyword>
<dbReference type="EMBL" id="DWXE01000022">
    <property type="protein sequence ID" value="HJB91084.1"/>
    <property type="molecule type" value="Genomic_DNA"/>
</dbReference>
<feature type="transmembrane region" description="Helical" evidence="1">
    <location>
        <begin position="303"/>
        <end position="327"/>
    </location>
</feature>
<dbReference type="AlphaFoldDB" id="A0A9D2SCU6"/>
<keyword evidence="1" id="KW-1133">Transmembrane helix</keyword>
<evidence type="ECO:0000313" key="2">
    <source>
        <dbReference type="EMBL" id="HJB91084.1"/>
    </source>
</evidence>
<comment type="caution">
    <text evidence="2">The sequence shown here is derived from an EMBL/GenBank/DDBJ whole genome shotgun (WGS) entry which is preliminary data.</text>
</comment>
<name>A0A9D2SCU6_9FIRM</name>
<evidence type="ECO:0000313" key="3">
    <source>
        <dbReference type="Proteomes" id="UP000886883"/>
    </source>
</evidence>
<feature type="transmembrane region" description="Helical" evidence="1">
    <location>
        <begin position="31"/>
        <end position="51"/>
    </location>
</feature>
<accession>A0A9D2SCU6</accession>
<reference evidence="2" key="2">
    <citation type="submission" date="2021-04" db="EMBL/GenBank/DDBJ databases">
        <authorList>
            <person name="Gilroy R."/>
        </authorList>
    </citation>
    <scope>NUCLEOTIDE SEQUENCE</scope>
    <source>
        <strain evidence="2">USAMLcec3-2134</strain>
    </source>
</reference>